<accession>A0A2P5WIV4</accession>
<keyword evidence="2" id="KW-0812">Transmembrane</keyword>
<feature type="compositionally biased region" description="Basic and acidic residues" evidence="1">
    <location>
        <begin position="63"/>
        <end position="77"/>
    </location>
</feature>
<feature type="compositionally biased region" description="Low complexity" evidence="1">
    <location>
        <begin position="104"/>
        <end position="122"/>
    </location>
</feature>
<gene>
    <name evidence="3" type="ORF">GOBAR_AA29649</name>
</gene>
<protein>
    <submittedName>
        <fullName evidence="3">Uncharacterized protein</fullName>
    </submittedName>
</protein>
<evidence type="ECO:0000256" key="2">
    <source>
        <dbReference type="SAM" id="Phobius"/>
    </source>
</evidence>
<reference evidence="3 4" key="1">
    <citation type="submission" date="2015-01" db="EMBL/GenBank/DDBJ databases">
        <title>Genome of allotetraploid Gossypium barbadense reveals genomic plasticity and fiber elongation in cotton evolution.</title>
        <authorList>
            <person name="Chen X."/>
            <person name="Liu X."/>
            <person name="Zhao B."/>
            <person name="Zheng H."/>
            <person name="Hu Y."/>
            <person name="Lu G."/>
            <person name="Yang C."/>
            <person name="Chen J."/>
            <person name="Shan C."/>
            <person name="Zhang L."/>
            <person name="Zhou Y."/>
            <person name="Wang L."/>
            <person name="Guo W."/>
            <person name="Bai Y."/>
            <person name="Ruan J."/>
            <person name="Shangguan X."/>
            <person name="Mao Y."/>
            <person name="Jiang J."/>
            <person name="Zhu Y."/>
            <person name="Lei J."/>
            <person name="Kang H."/>
            <person name="Chen S."/>
            <person name="He X."/>
            <person name="Wang R."/>
            <person name="Wang Y."/>
            <person name="Chen J."/>
            <person name="Wang L."/>
            <person name="Yu S."/>
            <person name="Wang B."/>
            <person name="Wei J."/>
            <person name="Song S."/>
            <person name="Lu X."/>
            <person name="Gao Z."/>
            <person name="Gu W."/>
            <person name="Deng X."/>
            <person name="Ma D."/>
            <person name="Wang S."/>
            <person name="Liang W."/>
            <person name="Fang L."/>
            <person name="Cai C."/>
            <person name="Zhu X."/>
            <person name="Zhou B."/>
            <person name="Zhang Y."/>
            <person name="Chen Z."/>
            <person name="Xu S."/>
            <person name="Zhu R."/>
            <person name="Wang S."/>
            <person name="Zhang T."/>
            <person name="Zhao G."/>
        </authorList>
    </citation>
    <scope>NUCLEOTIDE SEQUENCE [LARGE SCALE GENOMIC DNA]</scope>
    <source>
        <strain evidence="4">cv. Xinhai21</strain>
        <tissue evidence="3">Leaf</tissue>
    </source>
</reference>
<keyword evidence="2" id="KW-0472">Membrane</keyword>
<proteinExistence type="predicted"/>
<feature type="region of interest" description="Disordered" evidence="1">
    <location>
        <begin position="60"/>
        <end position="151"/>
    </location>
</feature>
<sequence length="310" mass="34822">MVLLQNKTIGKISALRQANGDLANKVNILQKSRFDMVEELVYQRWLNVCLRAEIKEYQTSSRKTSEKEVQKASDQKTSKIITQYPDTNSTWSYTSSTDSEEIDSSTIDSSSSSQRSISKNSSTCWRSMDDGSSVVSSPNKSSIGSPADRTGIIRRFSTSMLPSKEFTETMEMPNLTKFWQNPVEGLLDEKGIVSLVPEDRLSVKKGVVESQSALAGEKQEFPLSEASLVEPDQSSGSNRRSIDENERDAREVSWIENAQPDGELHPSISNVIRKENKMESLINPRIFAFLFFVFVLLLCFLLLSAMIYKS</sequence>
<feature type="compositionally biased region" description="Polar residues" evidence="1">
    <location>
        <begin position="78"/>
        <end position="91"/>
    </location>
</feature>
<dbReference type="EMBL" id="KZ667452">
    <property type="protein sequence ID" value="PPR91027.1"/>
    <property type="molecule type" value="Genomic_DNA"/>
</dbReference>
<feature type="transmembrane region" description="Helical" evidence="2">
    <location>
        <begin position="286"/>
        <end position="308"/>
    </location>
</feature>
<dbReference type="AlphaFoldDB" id="A0A2P5WIV4"/>
<evidence type="ECO:0000256" key="1">
    <source>
        <dbReference type="SAM" id="MobiDB-lite"/>
    </source>
</evidence>
<dbReference type="Proteomes" id="UP000239757">
    <property type="component" value="Unassembled WGS sequence"/>
</dbReference>
<evidence type="ECO:0000313" key="4">
    <source>
        <dbReference type="Proteomes" id="UP000239757"/>
    </source>
</evidence>
<organism evidence="3 4">
    <name type="scientific">Gossypium barbadense</name>
    <name type="common">Sea Island cotton</name>
    <name type="synonym">Hibiscus barbadensis</name>
    <dbReference type="NCBI Taxonomy" id="3634"/>
    <lineage>
        <taxon>Eukaryota</taxon>
        <taxon>Viridiplantae</taxon>
        <taxon>Streptophyta</taxon>
        <taxon>Embryophyta</taxon>
        <taxon>Tracheophyta</taxon>
        <taxon>Spermatophyta</taxon>
        <taxon>Magnoliopsida</taxon>
        <taxon>eudicotyledons</taxon>
        <taxon>Gunneridae</taxon>
        <taxon>Pentapetalae</taxon>
        <taxon>rosids</taxon>
        <taxon>malvids</taxon>
        <taxon>Malvales</taxon>
        <taxon>Malvaceae</taxon>
        <taxon>Malvoideae</taxon>
        <taxon>Gossypium</taxon>
    </lineage>
</organism>
<name>A0A2P5WIV4_GOSBA</name>
<feature type="compositionally biased region" description="Low complexity" evidence="1">
    <location>
        <begin position="131"/>
        <end position="146"/>
    </location>
</feature>
<feature type="region of interest" description="Disordered" evidence="1">
    <location>
        <begin position="228"/>
        <end position="247"/>
    </location>
</feature>
<keyword evidence="2" id="KW-1133">Transmembrane helix</keyword>
<dbReference type="OrthoDB" id="995368at2759"/>
<evidence type="ECO:0000313" key="3">
    <source>
        <dbReference type="EMBL" id="PPR91027.1"/>
    </source>
</evidence>